<proteinExistence type="inferred from homology"/>
<keyword evidence="2 4" id="KW-0819">tRNA processing</keyword>
<feature type="binding site" evidence="4 6">
    <location>
        <position position="110"/>
    </location>
    <ligand>
        <name>substrate</name>
    </ligand>
</feature>
<dbReference type="FunFam" id="3.30.70.580:FF:000001">
    <property type="entry name" value="tRNA pseudouridine synthase A"/>
    <property type="match status" value="1"/>
</dbReference>
<dbReference type="InterPro" id="IPR020094">
    <property type="entry name" value="TruA/RsuA/RluB/E/F_N"/>
</dbReference>
<dbReference type="PIRSF" id="PIRSF001430">
    <property type="entry name" value="tRNA_psdUrid_synth"/>
    <property type="match status" value="1"/>
</dbReference>
<gene>
    <name evidence="4" type="primary">truA</name>
    <name evidence="9" type="ORF">SAMN05421730_101481</name>
</gene>
<dbReference type="Proteomes" id="UP000199315">
    <property type="component" value="Unassembled WGS sequence"/>
</dbReference>
<dbReference type="Gene3D" id="3.30.70.580">
    <property type="entry name" value="Pseudouridine synthase I, catalytic domain, N-terminal subdomain"/>
    <property type="match status" value="1"/>
</dbReference>
<dbReference type="Gene3D" id="3.30.70.660">
    <property type="entry name" value="Pseudouridine synthase I, catalytic domain, C-terminal subdomain"/>
    <property type="match status" value="1"/>
</dbReference>
<comment type="catalytic activity">
    <reaction evidence="4 7">
        <text>uridine(38/39/40) in tRNA = pseudouridine(38/39/40) in tRNA</text>
        <dbReference type="Rhea" id="RHEA:22376"/>
        <dbReference type="Rhea" id="RHEA-COMP:10085"/>
        <dbReference type="Rhea" id="RHEA-COMP:10087"/>
        <dbReference type="ChEBI" id="CHEBI:65314"/>
        <dbReference type="ChEBI" id="CHEBI:65315"/>
        <dbReference type="EC" id="5.4.99.12"/>
    </reaction>
</comment>
<evidence type="ECO:0000256" key="5">
    <source>
        <dbReference type="PIRSR" id="PIRSR001430-1"/>
    </source>
</evidence>
<feature type="active site" description="Nucleophile" evidence="4 5">
    <location>
        <position position="52"/>
    </location>
</feature>
<dbReference type="PANTHER" id="PTHR11142">
    <property type="entry name" value="PSEUDOURIDYLATE SYNTHASE"/>
    <property type="match status" value="1"/>
</dbReference>
<comment type="function">
    <text evidence="4">Formation of pseudouridine at positions 38, 39 and 40 in the anticodon stem and loop of transfer RNAs.</text>
</comment>
<keyword evidence="3 4" id="KW-0413">Isomerase</keyword>
<evidence type="ECO:0000313" key="9">
    <source>
        <dbReference type="EMBL" id="SCP97891.1"/>
    </source>
</evidence>
<dbReference type="Pfam" id="PF01416">
    <property type="entry name" value="PseudoU_synth_1"/>
    <property type="match status" value="2"/>
</dbReference>
<dbReference type="NCBIfam" id="TIGR00071">
    <property type="entry name" value="hisT_truA"/>
    <property type="match status" value="1"/>
</dbReference>
<evidence type="ECO:0000256" key="6">
    <source>
        <dbReference type="PIRSR" id="PIRSR001430-2"/>
    </source>
</evidence>
<dbReference type="EC" id="5.4.99.12" evidence="4"/>
<dbReference type="InterPro" id="IPR020097">
    <property type="entry name" value="PsdUridine_synth_TruA_a/b_dom"/>
</dbReference>
<evidence type="ECO:0000313" key="10">
    <source>
        <dbReference type="Proteomes" id="UP000199315"/>
    </source>
</evidence>
<evidence type="ECO:0000256" key="4">
    <source>
        <dbReference type="HAMAP-Rule" id="MF_00171"/>
    </source>
</evidence>
<name>A0A1D3TUX8_9FIRM</name>
<dbReference type="GO" id="GO:0031119">
    <property type="term" value="P:tRNA pseudouridine synthesis"/>
    <property type="evidence" value="ECO:0007669"/>
    <property type="project" value="UniProtKB-UniRule"/>
</dbReference>
<keyword evidence="10" id="KW-1185">Reference proteome</keyword>
<comment type="similarity">
    <text evidence="1 4 7">Belongs to the tRNA pseudouridine synthase TruA family.</text>
</comment>
<dbReference type="AlphaFoldDB" id="A0A1D3TUX8"/>
<evidence type="ECO:0000256" key="7">
    <source>
        <dbReference type="RuleBase" id="RU003792"/>
    </source>
</evidence>
<protein>
    <recommendedName>
        <fullName evidence="4">tRNA pseudouridine synthase A</fullName>
        <ecNumber evidence="4">5.4.99.12</ecNumber>
    </recommendedName>
    <alternativeName>
        <fullName evidence="4">tRNA pseudouridine(38-40) synthase</fullName>
    </alternativeName>
    <alternativeName>
        <fullName evidence="4">tRNA pseudouridylate synthase I</fullName>
    </alternativeName>
    <alternativeName>
        <fullName evidence="4">tRNA-uridine isomerase I</fullName>
    </alternativeName>
</protein>
<dbReference type="STRING" id="1619234.SAMN05421730_101481"/>
<comment type="caution">
    <text evidence="4">Lacks conserved residue(s) required for the propagation of feature annotation.</text>
</comment>
<dbReference type="InterPro" id="IPR001406">
    <property type="entry name" value="PsdUridine_synth_TruA"/>
</dbReference>
<dbReference type="GO" id="GO:0160147">
    <property type="term" value="F:tRNA pseudouridine(38-40) synthase activity"/>
    <property type="evidence" value="ECO:0007669"/>
    <property type="project" value="UniProtKB-EC"/>
</dbReference>
<evidence type="ECO:0000259" key="8">
    <source>
        <dbReference type="Pfam" id="PF01416"/>
    </source>
</evidence>
<dbReference type="EMBL" id="FMKA01000014">
    <property type="protein sequence ID" value="SCP97891.1"/>
    <property type="molecule type" value="Genomic_DNA"/>
</dbReference>
<organism evidence="9 10">
    <name type="scientific">Anaerobium acetethylicum</name>
    <dbReference type="NCBI Taxonomy" id="1619234"/>
    <lineage>
        <taxon>Bacteria</taxon>
        <taxon>Bacillati</taxon>
        <taxon>Bacillota</taxon>
        <taxon>Clostridia</taxon>
        <taxon>Lachnospirales</taxon>
        <taxon>Lachnospiraceae</taxon>
        <taxon>Anaerobium</taxon>
    </lineage>
</organism>
<dbReference type="HAMAP" id="MF_00171">
    <property type="entry name" value="TruA"/>
    <property type="match status" value="1"/>
</dbReference>
<dbReference type="GO" id="GO:0003723">
    <property type="term" value="F:RNA binding"/>
    <property type="evidence" value="ECO:0007669"/>
    <property type="project" value="InterPro"/>
</dbReference>
<dbReference type="CDD" id="cd02570">
    <property type="entry name" value="PseudoU_synth_EcTruA"/>
    <property type="match status" value="1"/>
</dbReference>
<dbReference type="PANTHER" id="PTHR11142:SF0">
    <property type="entry name" value="TRNA PSEUDOURIDINE SYNTHASE-LIKE 1"/>
    <property type="match status" value="1"/>
</dbReference>
<evidence type="ECO:0000256" key="2">
    <source>
        <dbReference type="ARBA" id="ARBA00022694"/>
    </source>
</evidence>
<dbReference type="SUPFAM" id="SSF55120">
    <property type="entry name" value="Pseudouridine synthase"/>
    <property type="match status" value="1"/>
</dbReference>
<dbReference type="InterPro" id="IPR020103">
    <property type="entry name" value="PsdUridine_synth_cat_dom_sf"/>
</dbReference>
<sequence>MKRIKMTVAYDGTNYCGWQVQPNGITIEEVLNTHLSKLLKEEIRVIGASRTDSGVHALANVAVFDTKARMPGDKISFAMNQRLPEDIIVQGSEEVPSDFHPRYCNSVKTYEYKILNRTFNIPSYRLNTHFVYVPLDVEAMKQAAGYLVGRHDFRSFCTPRTQVNDFVREIYALDVSKEGDIITMRISGSGFLYNMVRIIAGTLIRVGSGYYAPEYIPEILEKKDRNAAGPTAPARGLTLIKIDYPLDEDEITD</sequence>
<evidence type="ECO:0000256" key="3">
    <source>
        <dbReference type="ARBA" id="ARBA00023235"/>
    </source>
</evidence>
<accession>A0A1D3TUX8</accession>
<evidence type="ECO:0000256" key="1">
    <source>
        <dbReference type="ARBA" id="ARBA00009375"/>
    </source>
</evidence>
<feature type="domain" description="Pseudouridine synthase I TruA alpha/beta" evidence="8">
    <location>
        <begin position="8"/>
        <end position="103"/>
    </location>
</feature>
<dbReference type="InterPro" id="IPR020095">
    <property type="entry name" value="PsdUridine_synth_TruA_C"/>
</dbReference>
<comment type="subunit">
    <text evidence="4">Homodimer.</text>
</comment>
<reference evidence="9 10" key="1">
    <citation type="submission" date="2016-09" db="EMBL/GenBank/DDBJ databases">
        <authorList>
            <person name="Capua I."/>
            <person name="De Benedictis P."/>
            <person name="Joannis T."/>
            <person name="Lombin L.H."/>
            <person name="Cattoli G."/>
        </authorList>
    </citation>
    <scope>NUCLEOTIDE SEQUENCE [LARGE SCALE GENOMIC DNA]</scope>
    <source>
        <strain evidence="9 10">GluBS11</strain>
    </source>
</reference>
<dbReference type="OrthoDB" id="9811823at2"/>
<feature type="domain" description="Pseudouridine synthase I TruA alpha/beta" evidence="8">
    <location>
        <begin position="143"/>
        <end position="245"/>
    </location>
</feature>
<dbReference type="RefSeq" id="WP_091234483.1">
    <property type="nucleotide sequence ID" value="NZ_FMKA01000014.1"/>
</dbReference>